<dbReference type="SUPFAM" id="SSF54593">
    <property type="entry name" value="Glyoxalase/Bleomycin resistance protein/Dihydroxybiphenyl dioxygenase"/>
    <property type="match status" value="1"/>
</dbReference>
<name>A0A1H9FC34_9BACT</name>
<keyword evidence="2" id="KW-1185">Reference proteome</keyword>
<sequence length="119" mass="13630">MTKFLATIPVLSSGDLARDIAWYAEKTGFQNVTEQEGYAILQRENMEFHLQWHQGTEDDPVLAGVMRIWVKGILPLFEEFVQRGTVGPEKLQMNTPWGTNEFGFYDLNNNAIFVMEDVS</sequence>
<dbReference type="RefSeq" id="WP_090167641.1">
    <property type="nucleotide sequence ID" value="NZ_FOFB01000008.1"/>
</dbReference>
<dbReference type="OrthoDB" id="66829at2"/>
<dbReference type="AlphaFoldDB" id="A0A1H9FC34"/>
<dbReference type="Gene3D" id="3.10.180.10">
    <property type="entry name" value="2,3-Dihydroxybiphenyl 1,2-Dioxygenase, domain 1"/>
    <property type="match status" value="1"/>
</dbReference>
<evidence type="ECO:0000313" key="2">
    <source>
        <dbReference type="Proteomes" id="UP000199021"/>
    </source>
</evidence>
<dbReference type="EMBL" id="FOFB01000008">
    <property type="protein sequence ID" value="SEQ35502.1"/>
    <property type="molecule type" value="Genomic_DNA"/>
</dbReference>
<evidence type="ECO:0008006" key="3">
    <source>
        <dbReference type="Google" id="ProtNLM"/>
    </source>
</evidence>
<reference evidence="2" key="1">
    <citation type="submission" date="2016-10" db="EMBL/GenBank/DDBJ databases">
        <authorList>
            <person name="Varghese N."/>
            <person name="Submissions S."/>
        </authorList>
    </citation>
    <scope>NUCLEOTIDE SEQUENCE [LARGE SCALE GENOMIC DNA]</scope>
    <source>
        <strain evidence="2">DSM 24740</strain>
    </source>
</reference>
<gene>
    <name evidence="1" type="ORF">SAMN05444359_108176</name>
</gene>
<protein>
    <recommendedName>
        <fullName evidence="3">VOC domain-containing protein</fullName>
    </recommendedName>
</protein>
<dbReference type="STRING" id="478744.SAMN05444359_108176"/>
<dbReference type="Proteomes" id="UP000199021">
    <property type="component" value="Unassembled WGS sequence"/>
</dbReference>
<dbReference type="InterPro" id="IPR029068">
    <property type="entry name" value="Glyas_Bleomycin-R_OHBP_Dase"/>
</dbReference>
<proteinExistence type="predicted"/>
<evidence type="ECO:0000313" key="1">
    <source>
        <dbReference type="EMBL" id="SEQ35502.1"/>
    </source>
</evidence>
<accession>A0A1H9FC34</accession>
<dbReference type="InParanoid" id="A0A1H9FC34"/>
<organism evidence="1 2">
    <name type="scientific">Neolewinella agarilytica</name>
    <dbReference type="NCBI Taxonomy" id="478744"/>
    <lineage>
        <taxon>Bacteria</taxon>
        <taxon>Pseudomonadati</taxon>
        <taxon>Bacteroidota</taxon>
        <taxon>Saprospiria</taxon>
        <taxon>Saprospirales</taxon>
        <taxon>Lewinellaceae</taxon>
        <taxon>Neolewinella</taxon>
    </lineage>
</organism>